<evidence type="ECO:0000256" key="4">
    <source>
        <dbReference type="ARBA" id="ARBA00022655"/>
    </source>
</evidence>
<evidence type="ECO:0000256" key="1">
    <source>
        <dbReference type="ARBA" id="ARBA00008676"/>
    </source>
</evidence>
<dbReference type="EC" id="2.1.2.11" evidence="3"/>
<dbReference type="Pfam" id="PF02548">
    <property type="entry name" value="Pantoate_transf"/>
    <property type="match status" value="1"/>
</dbReference>
<organism evidence="6 7">
    <name type="scientific">Ruegeria sediminis</name>
    <dbReference type="NCBI Taxonomy" id="2583820"/>
    <lineage>
        <taxon>Bacteria</taxon>
        <taxon>Pseudomonadati</taxon>
        <taxon>Pseudomonadota</taxon>
        <taxon>Alphaproteobacteria</taxon>
        <taxon>Rhodobacterales</taxon>
        <taxon>Roseobacteraceae</taxon>
        <taxon>Ruegeria</taxon>
    </lineage>
</organism>
<dbReference type="PANTHER" id="PTHR20881">
    <property type="entry name" value="3-METHYL-2-OXOBUTANOATE HYDROXYMETHYLTRANSFERASE"/>
    <property type="match status" value="1"/>
</dbReference>
<dbReference type="InterPro" id="IPR040442">
    <property type="entry name" value="Pyrv_kinase-like_dom_sf"/>
</dbReference>
<keyword evidence="7" id="KW-1185">Reference proteome</keyword>
<reference evidence="6 7" key="1">
    <citation type="submission" date="2019-05" db="EMBL/GenBank/DDBJ databases">
        <title>Ruegeria sp. nov., isolated from tidal flat.</title>
        <authorList>
            <person name="Kim W."/>
        </authorList>
    </citation>
    <scope>NUCLEOTIDE SEQUENCE [LARGE SCALE GENOMIC DNA]</scope>
    <source>
        <strain evidence="6 7">CAU 1488</strain>
    </source>
</reference>
<dbReference type="SUPFAM" id="SSF51621">
    <property type="entry name" value="Phosphoenolpyruvate/pyruvate domain"/>
    <property type="match status" value="1"/>
</dbReference>
<evidence type="ECO:0000256" key="3">
    <source>
        <dbReference type="ARBA" id="ARBA00012618"/>
    </source>
</evidence>
<dbReference type="EMBL" id="VCPD01000002">
    <property type="protein sequence ID" value="TMV08606.1"/>
    <property type="molecule type" value="Genomic_DNA"/>
</dbReference>
<dbReference type="InterPro" id="IPR015813">
    <property type="entry name" value="Pyrv/PenolPyrv_kinase-like_dom"/>
</dbReference>
<evidence type="ECO:0000256" key="5">
    <source>
        <dbReference type="ARBA" id="ARBA00022679"/>
    </source>
</evidence>
<evidence type="ECO:0000313" key="7">
    <source>
        <dbReference type="Proteomes" id="UP001193035"/>
    </source>
</evidence>
<dbReference type="PANTHER" id="PTHR20881:SF0">
    <property type="entry name" value="3-METHYL-2-OXOBUTANOATE HYDROXYMETHYLTRANSFERASE"/>
    <property type="match status" value="1"/>
</dbReference>
<evidence type="ECO:0000256" key="2">
    <source>
        <dbReference type="ARBA" id="ARBA00011424"/>
    </source>
</evidence>
<comment type="caution">
    <text evidence="6">The sequence shown here is derived from an EMBL/GenBank/DDBJ whole genome shotgun (WGS) entry which is preliminary data.</text>
</comment>
<sequence>MAALTIRDLLEAKGKRQLAYVQVAREEEAIAASQAGMDMIGTAFIPERAHFARAVPDTHFQFGMPWGKHADATEVLRDAMAAMQAGAQSIYCGMSPSVVEALAREGVPVICHVGLVPPKATWTGGYRAVGKTLEQARMVWRQVQDFEAAGAFAVEMEVVTANLAAEISRRTSMLTISLGSGGGCDVQYLFSADLLGENRGHVPRHAKTYRNFAAERDRLQAERVAAYKEFIADVSSGAFPEADHIVKMDPDALQGVWRHDV</sequence>
<name>A0ABY2X041_9RHOB</name>
<accession>A0ABY2X041</accession>
<comment type="subunit">
    <text evidence="2">Homodecamer; pentamer of dimers.</text>
</comment>
<keyword evidence="5" id="KW-0808">Transferase</keyword>
<comment type="similarity">
    <text evidence="1">Belongs to the PanB family.</text>
</comment>
<keyword evidence="4" id="KW-0566">Pantothenate biosynthesis</keyword>
<protein>
    <recommendedName>
        <fullName evidence="3">3-methyl-2-oxobutanoate hydroxymethyltransferase</fullName>
        <ecNumber evidence="3">2.1.2.11</ecNumber>
    </recommendedName>
</protein>
<evidence type="ECO:0000313" key="6">
    <source>
        <dbReference type="EMBL" id="TMV08606.1"/>
    </source>
</evidence>
<gene>
    <name evidence="6" type="ORF">FGK63_05655</name>
</gene>
<proteinExistence type="inferred from homology"/>
<dbReference type="Gene3D" id="3.20.20.60">
    <property type="entry name" value="Phosphoenolpyruvate-binding domains"/>
    <property type="match status" value="1"/>
</dbReference>
<dbReference type="InterPro" id="IPR003700">
    <property type="entry name" value="Pantoate_hydroxy_MeTrfase"/>
</dbReference>
<dbReference type="RefSeq" id="WP_138840635.1">
    <property type="nucleotide sequence ID" value="NZ_VCPD01000002.1"/>
</dbReference>
<dbReference type="Proteomes" id="UP001193035">
    <property type="component" value="Unassembled WGS sequence"/>
</dbReference>
<dbReference type="PIRSF" id="PIRSF000388">
    <property type="entry name" value="Pantoate_hydroxy_MeTrfase"/>
    <property type="match status" value="1"/>
</dbReference>